<dbReference type="PATRIC" id="fig|1637645.4.peg.5795"/>
<dbReference type="GO" id="GO:0016853">
    <property type="term" value="F:isomerase activity"/>
    <property type="evidence" value="ECO:0007669"/>
    <property type="project" value="InterPro"/>
</dbReference>
<dbReference type="OrthoDB" id="9795355at2"/>
<dbReference type="Gene3D" id="2.70.98.10">
    <property type="match status" value="1"/>
</dbReference>
<dbReference type="Pfam" id="PF01263">
    <property type="entry name" value="Aldose_epim"/>
    <property type="match status" value="1"/>
</dbReference>
<accession>A0A0F5YK28</accession>
<gene>
    <name evidence="1" type="ORF">WN50_04520</name>
</gene>
<dbReference type="GO" id="GO:0030246">
    <property type="term" value="F:carbohydrate binding"/>
    <property type="evidence" value="ECO:0007669"/>
    <property type="project" value="InterPro"/>
</dbReference>
<dbReference type="EMBL" id="LATL02000296">
    <property type="protein sequence ID" value="KKD39236.1"/>
    <property type="molecule type" value="Genomic_DNA"/>
</dbReference>
<sequence>MFAIALEQKQYKTYCLSDLAAQSRLEVVPERGGMITRWQVKGKELLYLDAERFANPNLTVRGGIPILFPICGNLPDDAYRYNGRRYSLKQHGFARDLPWTVSDQVARDHAAITLTLSSNGETRSVYPFDFELEFTYKLKGNELIIFQRFTNLSGTMEGLPAQVMPFSAGLHPYFFVADKNHLHFEIPAMQYRDQMTQKLHDFTGRFDPSLDEIDGIFGPLTGLAAIATDTSRNLRIAMSYSSAYSNVVFWMVKGKNYYCLEPWTAPRNALNTGHLLTYLKPGASCEMLVHLSATFFGK</sequence>
<dbReference type="InterPro" id="IPR011013">
    <property type="entry name" value="Gal_mutarotase_sf_dom"/>
</dbReference>
<dbReference type="PANTHER" id="PTHR11122">
    <property type="entry name" value="APOSPORY-ASSOCIATED PROTEIN C-RELATED"/>
    <property type="match status" value="1"/>
</dbReference>
<dbReference type="InterPro" id="IPR008183">
    <property type="entry name" value="Aldose_1/G6P_1-epimerase"/>
</dbReference>
<dbReference type="Proteomes" id="UP000033607">
    <property type="component" value="Unassembled WGS sequence"/>
</dbReference>
<dbReference type="AlphaFoldDB" id="A0A0F5YK28"/>
<comment type="caution">
    <text evidence="1">The sequence shown here is derived from an EMBL/GenBank/DDBJ whole genome shotgun (WGS) entry which is preliminary data.</text>
</comment>
<dbReference type="PANTHER" id="PTHR11122:SF13">
    <property type="entry name" value="GLUCOSE-6-PHOSPHATE 1-EPIMERASE"/>
    <property type="match status" value="1"/>
</dbReference>
<evidence type="ECO:0000313" key="2">
    <source>
        <dbReference type="Proteomes" id="UP000033607"/>
    </source>
</evidence>
<dbReference type="RefSeq" id="WP_046277314.1">
    <property type="nucleotide sequence ID" value="NZ_LATL02000296.1"/>
</dbReference>
<name>A0A0F5YK28_9CYAN</name>
<dbReference type="InterPro" id="IPR014718">
    <property type="entry name" value="GH-type_carb-bd"/>
</dbReference>
<dbReference type="GO" id="GO:0005975">
    <property type="term" value="P:carbohydrate metabolic process"/>
    <property type="evidence" value="ECO:0007669"/>
    <property type="project" value="InterPro"/>
</dbReference>
<reference evidence="1 2" key="1">
    <citation type="submission" date="2015-06" db="EMBL/GenBank/DDBJ databases">
        <title>Draft genome assembly of filamentous brackish cyanobacterium Limnoraphis robusta strain CS-951.</title>
        <authorList>
            <person name="Willis A."/>
            <person name="Parks M."/>
            <person name="Burford M.A."/>
        </authorList>
    </citation>
    <scope>NUCLEOTIDE SEQUENCE [LARGE SCALE GENOMIC DNA]</scope>
    <source>
        <strain evidence="1 2">CS-951</strain>
    </source>
</reference>
<evidence type="ECO:0000313" key="1">
    <source>
        <dbReference type="EMBL" id="KKD39236.1"/>
    </source>
</evidence>
<protein>
    <submittedName>
        <fullName evidence="1">Aldose epimerase</fullName>
    </submittedName>
</protein>
<proteinExistence type="predicted"/>
<organism evidence="1 2">
    <name type="scientific">Limnoraphis robusta CS-951</name>
    <dbReference type="NCBI Taxonomy" id="1637645"/>
    <lineage>
        <taxon>Bacteria</taxon>
        <taxon>Bacillati</taxon>
        <taxon>Cyanobacteriota</taxon>
        <taxon>Cyanophyceae</taxon>
        <taxon>Oscillatoriophycideae</taxon>
        <taxon>Oscillatoriales</taxon>
        <taxon>Sirenicapillariaceae</taxon>
        <taxon>Limnoraphis</taxon>
    </lineage>
</organism>
<dbReference type="CDD" id="cd09025">
    <property type="entry name" value="Aldose_epim_Slr1438"/>
    <property type="match status" value="1"/>
</dbReference>
<dbReference type="SUPFAM" id="SSF74650">
    <property type="entry name" value="Galactose mutarotase-like"/>
    <property type="match status" value="1"/>
</dbReference>